<dbReference type="GO" id="GO:0048680">
    <property type="term" value="P:positive regulation of axon regeneration"/>
    <property type="evidence" value="ECO:0007669"/>
    <property type="project" value="UniProtKB-ARBA"/>
</dbReference>
<comment type="similarity">
    <text evidence="3">Belongs to the nematode transthyretin-like family.</text>
</comment>
<dbReference type="InterPro" id="IPR003598">
    <property type="entry name" value="Ig_sub2"/>
</dbReference>
<name>A0AA36CL63_9BILA</name>
<comment type="caution">
    <text evidence="26">The sequence shown here is derived from an EMBL/GenBank/DDBJ whole genome shotgun (WGS) entry which is preliminary data.</text>
</comment>
<dbReference type="CDD" id="cd00192">
    <property type="entry name" value="PTKc"/>
    <property type="match status" value="1"/>
</dbReference>
<evidence type="ECO:0000256" key="1">
    <source>
        <dbReference type="ARBA" id="ARBA00004162"/>
    </source>
</evidence>
<dbReference type="Gene3D" id="1.10.510.10">
    <property type="entry name" value="Transferase(Phosphotransferase) domain 1"/>
    <property type="match status" value="1"/>
</dbReference>
<keyword evidence="6" id="KW-0964">Secreted</keyword>
<evidence type="ECO:0000313" key="26">
    <source>
        <dbReference type="EMBL" id="CAJ0570853.1"/>
    </source>
</evidence>
<evidence type="ECO:0000256" key="19">
    <source>
        <dbReference type="ARBA" id="ARBA00023319"/>
    </source>
</evidence>
<evidence type="ECO:0000259" key="25">
    <source>
        <dbReference type="PROSITE" id="PS50835"/>
    </source>
</evidence>
<comment type="catalytic activity">
    <reaction evidence="20">
        <text>L-tyrosyl-[protein] + ATP = O-phospho-L-tyrosyl-[protein] + ADP + H(+)</text>
        <dbReference type="Rhea" id="RHEA:10596"/>
        <dbReference type="Rhea" id="RHEA-COMP:10136"/>
        <dbReference type="Rhea" id="RHEA-COMP:20101"/>
        <dbReference type="ChEBI" id="CHEBI:15378"/>
        <dbReference type="ChEBI" id="CHEBI:30616"/>
        <dbReference type="ChEBI" id="CHEBI:46858"/>
        <dbReference type="ChEBI" id="CHEBI:61978"/>
        <dbReference type="ChEBI" id="CHEBI:456216"/>
        <dbReference type="EC" id="2.7.10.1"/>
    </reaction>
</comment>
<evidence type="ECO:0000256" key="13">
    <source>
        <dbReference type="ARBA" id="ARBA00022989"/>
    </source>
</evidence>
<evidence type="ECO:0000256" key="14">
    <source>
        <dbReference type="ARBA" id="ARBA00023136"/>
    </source>
</evidence>
<evidence type="ECO:0000256" key="8">
    <source>
        <dbReference type="ARBA" id="ARBA00022692"/>
    </source>
</evidence>
<dbReference type="AlphaFoldDB" id="A0AA36CL63"/>
<evidence type="ECO:0000256" key="7">
    <source>
        <dbReference type="ARBA" id="ARBA00022679"/>
    </source>
</evidence>
<dbReference type="Gene3D" id="3.30.200.20">
    <property type="entry name" value="Phosphorylase Kinase, domain 1"/>
    <property type="match status" value="1"/>
</dbReference>
<evidence type="ECO:0000256" key="11">
    <source>
        <dbReference type="ARBA" id="ARBA00022777"/>
    </source>
</evidence>
<dbReference type="InterPro" id="IPR017441">
    <property type="entry name" value="Protein_kinase_ATP_BS"/>
</dbReference>
<dbReference type="GO" id="GO:0043235">
    <property type="term" value="C:receptor complex"/>
    <property type="evidence" value="ECO:0007669"/>
    <property type="project" value="TreeGrafter"/>
</dbReference>
<evidence type="ECO:0000256" key="20">
    <source>
        <dbReference type="ARBA" id="ARBA00051243"/>
    </source>
</evidence>
<dbReference type="PROSITE" id="PS00109">
    <property type="entry name" value="PROTEIN_KINASE_TYR"/>
    <property type="match status" value="1"/>
</dbReference>
<keyword evidence="13 23" id="KW-1133">Transmembrane helix</keyword>
<dbReference type="EMBL" id="CATQJA010002490">
    <property type="protein sequence ID" value="CAJ0570853.1"/>
    <property type="molecule type" value="Genomic_DNA"/>
</dbReference>
<dbReference type="InterPro" id="IPR011009">
    <property type="entry name" value="Kinase-like_dom_sf"/>
</dbReference>
<dbReference type="FunFam" id="1.10.510.10:FF:001512">
    <property type="entry name" value="Receptor tyrosine-protein kinase erbB-2"/>
    <property type="match status" value="1"/>
</dbReference>
<feature type="region of interest" description="Disordered" evidence="22">
    <location>
        <begin position="170"/>
        <end position="194"/>
    </location>
</feature>
<proteinExistence type="inferred from homology"/>
<dbReference type="InterPro" id="IPR003599">
    <property type="entry name" value="Ig_sub"/>
</dbReference>
<feature type="binding site" evidence="21">
    <location>
        <position position="483"/>
    </location>
    <ligand>
        <name>ATP</name>
        <dbReference type="ChEBI" id="CHEBI:30616"/>
    </ligand>
</feature>
<dbReference type="InterPro" id="IPR038479">
    <property type="entry name" value="Transthyretin-like_sf"/>
</dbReference>
<dbReference type="InterPro" id="IPR000719">
    <property type="entry name" value="Prot_kinase_dom"/>
</dbReference>
<dbReference type="Pfam" id="PF13927">
    <property type="entry name" value="Ig_3"/>
    <property type="match status" value="1"/>
</dbReference>
<evidence type="ECO:0000256" key="4">
    <source>
        <dbReference type="ARBA" id="ARBA00011902"/>
    </source>
</evidence>
<dbReference type="GO" id="GO:0009986">
    <property type="term" value="C:cell surface"/>
    <property type="evidence" value="ECO:0007669"/>
    <property type="project" value="InterPro"/>
</dbReference>
<keyword evidence="16" id="KW-1015">Disulfide bond</keyword>
<keyword evidence="27" id="KW-1185">Reference proteome</keyword>
<dbReference type="InterPro" id="IPR013783">
    <property type="entry name" value="Ig-like_fold"/>
</dbReference>
<dbReference type="Pfam" id="PF01060">
    <property type="entry name" value="TTR-52"/>
    <property type="match status" value="1"/>
</dbReference>
<dbReference type="GO" id="GO:0005576">
    <property type="term" value="C:extracellular region"/>
    <property type="evidence" value="ECO:0007669"/>
    <property type="project" value="UniProtKB-SubCell"/>
</dbReference>
<dbReference type="PANTHER" id="PTHR24416:SF602">
    <property type="entry name" value="PROTEIN VER-1-RELATED"/>
    <property type="match status" value="1"/>
</dbReference>
<gene>
    <name evidence="26" type="ORF">MSPICULIGERA_LOCUS9286</name>
</gene>
<dbReference type="SMART" id="SM00408">
    <property type="entry name" value="IGc2"/>
    <property type="match status" value="2"/>
</dbReference>
<evidence type="ECO:0000259" key="24">
    <source>
        <dbReference type="PROSITE" id="PS50011"/>
    </source>
</evidence>
<organism evidence="26 27">
    <name type="scientific">Mesorhabditis spiculigera</name>
    <dbReference type="NCBI Taxonomy" id="96644"/>
    <lineage>
        <taxon>Eukaryota</taxon>
        <taxon>Metazoa</taxon>
        <taxon>Ecdysozoa</taxon>
        <taxon>Nematoda</taxon>
        <taxon>Chromadorea</taxon>
        <taxon>Rhabditida</taxon>
        <taxon>Rhabditina</taxon>
        <taxon>Rhabditomorpha</taxon>
        <taxon>Rhabditoidea</taxon>
        <taxon>Rhabditidae</taxon>
        <taxon>Mesorhabditinae</taxon>
        <taxon>Mesorhabditis</taxon>
    </lineage>
</organism>
<dbReference type="GO" id="GO:0005524">
    <property type="term" value="F:ATP binding"/>
    <property type="evidence" value="ECO:0007669"/>
    <property type="project" value="UniProtKB-UniRule"/>
</dbReference>
<dbReference type="Proteomes" id="UP001177023">
    <property type="component" value="Unassembled WGS sequence"/>
</dbReference>
<dbReference type="GO" id="GO:0007169">
    <property type="term" value="P:cell surface receptor protein tyrosine kinase signaling pathway"/>
    <property type="evidence" value="ECO:0007669"/>
    <property type="project" value="TreeGrafter"/>
</dbReference>
<protein>
    <recommendedName>
        <fullName evidence="4">receptor protein-tyrosine kinase</fullName>
        <ecNumber evidence="4">2.7.10.1</ecNumber>
    </recommendedName>
</protein>
<evidence type="ECO:0000256" key="6">
    <source>
        <dbReference type="ARBA" id="ARBA00022525"/>
    </source>
</evidence>
<keyword evidence="7" id="KW-0808">Transferase</keyword>
<keyword evidence="14 23" id="KW-0472">Membrane</keyword>
<dbReference type="GO" id="GO:0005886">
    <property type="term" value="C:plasma membrane"/>
    <property type="evidence" value="ECO:0007669"/>
    <property type="project" value="UniProtKB-SubCell"/>
</dbReference>
<dbReference type="Gene3D" id="2.60.40.3330">
    <property type="match status" value="1"/>
</dbReference>
<dbReference type="InterPro" id="IPR050122">
    <property type="entry name" value="RTK"/>
</dbReference>
<evidence type="ECO:0000256" key="17">
    <source>
        <dbReference type="ARBA" id="ARBA00023170"/>
    </source>
</evidence>
<accession>A0AA36CL63</accession>
<evidence type="ECO:0000256" key="23">
    <source>
        <dbReference type="SAM" id="Phobius"/>
    </source>
</evidence>
<dbReference type="PANTHER" id="PTHR24416">
    <property type="entry name" value="TYROSINE-PROTEIN KINASE RECEPTOR"/>
    <property type="match status" value="1"/>
</dbReference>
<dbReference type="PROSITE" id="PS50011">
    <property type="entry name" value="PROTEIN_KINASE_DOM"/>
    <property type="match status" value="1"/>
</dbReference>
<feature type="compositionally biased region" description="Low complexity" evidence="22">
    <location>
        <begin position="177"/>
        <end position="190"/>
    </location>
</feature>
<dbReference type="SMART" id="SM00219">
    <property type="entry name" value="TyrKc"/>
    <property type="match status" value="1"/>
</dbReference>
<dbReference type="PROSITE" id="PS50835">
    <property type="entry name" value="IG_LIKE"/>
    <property type="match status" value="2"/>
</dbReference>
<keyword evidence="10 21" id="KW-0547">Nucleotide-binding</keyword>
<keyword evidence="11" id="KW-0418">Kinase</keyword>
<keyword evidence="9" id="KW-0732">Signal</keyword>
<evidence type="ECO:0000256" key="21">
    <source>
        <dbReference type="PROSITE-ProRule" id="PRU10141"/>
    </source>
</evidence>
<evidence type="ECO:0000313" key="27">
    <source>
        <dbReference type="Proteomes" id="UP001177023"/>
    </source>
</evidence>
<dbReference type="CDD" id="cd00096">
    <property type="entry name" value="Ig"/>
    <property type="match status" value="1"/>
</dbReference>
<dbReference type="SMART" id="SM00409">
    <property type="entry name" value="IG"/>
    <property type="match status" value="2"/>
</dbReference>
<dbReference type="Gene3D" id="2.60.40.10">
    <property type="entry name" value="Immunoglobulins"/>
    <property type="match status" value="2"/>
</dbReference>
<evidence type="ECO:0000256" key="3">
    <source>
        <dbReference type="ARBA" id="ARBA00010112"/>
    </source>
</evidence>
<sequence>MVRGLLLFLRILAFARASYQCMRIYGQLHCAHDPSKIRNVQLFDADGFLGIQAFNQDDFMGSTMTNADGSFLVYGCAEDQNFLFIVDQPDPYITMHHQCNGRDETLRRPLSPLFIGDGVEKYFLDLNLTSTAPLWWRRKMTTLPTTTNTITTTTSTTPSPRTLPAARGILRGSTKLPTTQTEPPTSPRTTTTEEPKLPQQLISYLTGDDATLSCGVSEFSEGSRLEWRKDGRILEVNETIAMTNITEADAGVYTCSQVANNRTVLLSDTKITVEPRKDATVSFSNIKHRTNQNVTIHCYIFDANVKLIEWKKDGQKIPPLSSTTDGTHLYLTSITLDAAGNYTCRYENRLAETMLTVDDPFPEFYWIFVILTSLSCCLFIIVMLTAKCRHHRKRADKLTFELYAMQNALLNKGLSWEQLRKEMLPMDQQVEKLAYKASQFEIPPRNLRIEGTLGSGQFGCVKRGWLKTPVSGGGDKEVLVAVKMALNVEDTKQQKMLADELKIMGAIPAHKNILRLVGAVTQNMRSGRLYIVTEFCERGSLLDYLRSVEEAARSPLQSPRYRSPTTVFQSMLNPGPDKAPMPLPKLLAGAEVVEPVEAESLLTANDLQIINELLNFSIQIAEGMAFLSAVPCVHRDLAARNVLLTHDKVCCIADFGLAKRMMNDYYRKDPNSPEGMPLLWMSPEAFETLRYTQASDVWSFGILLFEMFTLGAKPYRSGINPTLMEKIKGGLRCPQPEYASREVYSFMKDCWALSPARRPTFKQCVMILEELASQQLDLDDPTAVAEIIEVQNQIYFQNAKILDGYEPVTRRLGQSVEGLV</sequence>
<evidence type="ECO:0000256" key="15">
    <source>
        <dbReference type="ARBA" id="ARBA00023137"/>
    </source>
</evidence>
<keyword evidence="12 21" id="KW-0067">ATP-binding</keyword>
<dbReference type="InterPro" id="IPR007110">
    <property type="entry name" value="Ig-like_dom"/>
</dbReference>
<evidence type="ECO:0000256" key="12">
    <source>
        <dbReference type="ARBA" id="ARBA00022840"/>
    </source>
</evidence>
<keyword evidence="15" id="KW-0829">Tyrosine-protein kinase</keyword>
<feature type="non-terminal residue" evidence="26">
    <location>
        <position position="820"/>
    </location>
</feature>
<keyword evidence="5" id="KW-1003">Cell membrane</keyword>
<evidence type="ECO:0000256" key="9">
    <source>
        <dbReference type="ARBA" id="ARBA00022729"/>
    </source>
</evidence>
<dbReference type="SUPFAM" id="SSF48726">
    <property type="entry name" value="Immunoglobulin"/>
    <property type="match status" value="2"/>
</dbReference>
<evidence type="ECO:0000256" key="18">
    <source>
        <dbReference type="ARBA" id="ARBA00023180"/>
    </source>
</evidence>
<keyword evidence="17" id="KW-0675">Receptor</keyword>
<evidence type="ECO:0000256" key="2">
    <source>
        <dbReference type="ARBA" id="ARBA00004613"/>
    </source>
</evidence>
<dbReference type="GO" id="GO:0004714">
    <property type="term" value="F:transmembrane receptor protein tyrosine kinase activity"/>
    <property type="evidence" value="ECO:0007669"/>
    <property type="project" value="UniProtKB-EC"/>
</dbReference>
<dbReference type="InterPro" id="IPR036179">
    <property type="entry name" value="Ig-like_dom_sf"/>
</dbReference>
<reference evidence="26" key="1">
    <citation type="submission" date="2023-06" db="EMBL/GenBank/DDBJ databases">
        <authorList>
            <person name="Delattre M."/>
        </authorList>
    </citation>
    <scope>NUCLEOTIDE SEQUENCE</scope>
    <source>
        <strain evidence="26">AF72</strain>
    </source>
</reference>
<keyword evidence="18" id="KW-0325">Glycoprotein</keyword>
<evidence type="ECO:0000256" key="16">
    <source>
        <dbReference type="ARBA" id="ARBA00023157"/>
    </source>
</evidence>
<dbReference type="EC" id="2.7.10.1" evidence="4"/>
<feature type="domain" description="Ig-like" evidence="25">
    <location>
        <begin position="275"/>
        <end position="356"/>
    </location>
</feature>
<dbReference type="FunFam" id="3.30.200.20:FF:000586">
    <property type="entry name" value="Receptor protein-tyrosine kinase"/>
    <property type="match status" value="1"/>
</dbReference>
<dbReference type="InterPro" id="IPR001245">
    <property type="entry name" value="Ser-Thr/Tyr_kinase_cat_dom"/>
</dbReference>
<dbReference type="GO" id="GO:0061564">
    <property type="term" value="P:axon development"/>
    <property type="evidence" value="ECO:0007669"/>
    <property type="project" value="UniProtKB-ARBA"/>
</dbReference>
<evidence type="ECO:0000256" key="5">
    <source>
        <dbReference type="ARBA" id="ARBA00022475"/>
    </source>
</evidence>
<dbReference type="InterPro" id="IPR001534">
    <property type="entry name" value="Transthyretin-like"/>
</dbReference>
<dbReference type="SUPFAM" id="SSF56112">
    <property type="entry name" value="Protein kinase-like (PK-like)"/>
    <property type="match status" value="1"/>
</dbReference>
<dbReference type="Pfam" id="PF13895">
    <property type="entry name" value="Ig_2"/>
    <property type="match status" value="1"/>
</dbReference>
<dbReference type="InterPro" id="IPR008266">
    <property type="entry name" value="Tyr_kinase_AS"/>
</dbReference>
<keyword evidence="8 23" id="KW-0812">Transmembrane</keyword>
<keyword evidence="19" id="KW-0393">Immunoglobulin domain</keyword>
<dbReference type="InterPro" id="IPR020635">
    <property type="entry name" value="Tyr_kinase_cat_dom"/>
</dbReference>
<dbReference type="Pfam" id="PF07714">
    <property type="entry name" value="PK_Tyr_Ser-Thr"/>
    <property type="match status" value="1"/>
</dbReference>
<dbReference type="PROSITE" id="PS00107">
    <property type="entry name" value="PROTEIN_KINASE_ATP"/>
    <property type="match status" value="1"/>
</dbReference>
<feature type="domain" description="Ig-like" evidence="25">
    <location>
        <begin position="187"/>
        <end position="272"/>
    </location>
</feature>
<comment type="subcellular location">
    <subcellularLocation>
        <location evidence="1">Cell membrane</location>
        <topology evidence="1">Single-pass membrane protein</topology>
    </subcellularLocation>
    <subcellularLocation>
        <location evidence="2">Secreted</location>
    </subcellularLocation>
</comment>
<dbReference type="GO" id="GO:0045138">
    <property type="term" value="P:nematode male tail tip morphogenesis"/>
    <property type="evidence" value="ECO:0007669"/>
    <property type="project" value="UniProtKB-ARBA"/>
</dbReference>
<evidence type="ECO:0000256" key="10">
    <source>
        <dbReference type="ARBA" id="ARBA00022741"/>
    </source>
</evidence>
<evidence type="ECO:0000256" key="22">
    <source>
        <dbReference type="SAM" id="MobiDB-lite"/>
    </source>
</evidence>
<feature type="domain" description="Protein kinase" evidence="24">
    <location>
        <begin position="447"/>
        <end position="771"/>
    </location>
</feature>
<feature type="transmembrane region" description="Helical" evidence="23">
    <location>
        <begin position="364"/>
        <end position="384"/>
    </location>
</feature>